<keyword evidence="2" id="KW-1133">Transmembrane helix</keyword>
<evidence type="ECO:0000313" key="3">
    <source>
        <dbReference type="EMBL" id="KAK2565316.1"/>
    </source>
</evidence>
<feature type="transmembrane region" description="Helical" evidence="2">
    <location>
        <begin position="7"/>
        <end position="30"/>
    </location>
</feature>
<dbReference type="EMBL" id="JARQWQ010000020">
    <property type="protein sequence ID" value="KAK2565316.1"/>
    <property type="molecule type" value="Genomic_DNA"/>
</dbReference>
<organism evidence="3 4">
    <name type="scientific">Acropora cervicornis</name>
    <name type="common">Staghorn coral</name>
    <dbReference type="NCBI Taxonomy" id="6130"/>
    <lineage>
        <taxon>Eukaryota</taxon>
        <taxon>Metazoa</taxon>
        <taxon>Cnidaria</taxon>
        <taxon>Anthozoa</taxon>
        <taxon>Hexacorallia</taxon>
        <taxon>Scleractinia</taxon>
        <taxon>Astrocoeniina</taxon>
        <taxon>Acroporidae</taxon>
        <taxon>Acropora</taxon>
    </lineage>
</organism>
<dbReference type="Proteomes" id="UP001249851">
    <property type="component" value="Unassembled WGS sequence"/>
</dbReference>
<evidence type="ECO:0000256" key="1">
    <source>
        <dbReference type="SAM" id="MobiDB-lite"/>
    </source>
</evidence>
<reference evidence="3" key="2">
    <citation type="journal article" date="2023" name="Science">
        <title>Genomic signatures of disease resistance in endangered staghorn corals.</title>
        <authorList>
            <person name="Vollmer S.V."/>
            <person name="Selwyn J.D."/>
            <person name="Despard B.A."/>
            <person name="Roesel C.L."/>
        </authorList>
    </citation>
    <scope>NUCLEOTIDE SEQUENCE</scope>
    <source>
        <strain evidence="3">K2</strain>
    </source>
</reference>
<evidence type="ECO:0000256" key="2">
    <source>
        <dbReference type="SAM" id="Phobius"/>
    </source>
</evidence>
<gene>
    <name evidence="3" type="ORF">P5673_011278</name>
</gene>
<name>A0AAD9QQ20_ACRCE</name>
<sequence>MILADDALAIYIAAGLAGFLVLLCCFSAIVCKGPCRSFNEPVKSPFEMYMDPASKSEALQYKYESYQYHLMTPKTAERRQVKVPTPLVEVTEATAGTFDFGAVLRMQAIERANSQGKERHGKDPLLQAEQDSQSSSVSANNGGDTTVENGRVAVEIESDRGGQISTPLIVDSCV</sequence>
<accession>A0AAD9QQ20</accession>
<dbReference type="AlphaFoldDB" id="A0AAD9QQ20"/>
<keyword evidence="2" id="KW-0812">Transmembrane</keyword>
<reference evidence="3" key="1">
    <citation type="journal article" date="2023" name="G3 (Bethesda)">
        <title>Whole genome assembly and annotation of the endangered Caribbean coral Acropora cervicornis.</title>
        <authorList>
            <person name="Selwyn J.D."/>
            <person name="Vollmer S.V."/>
        </authorList>
    </citation>
    <scope>NUCLEOTIDE SEQUENCE</scope>
    <source>
        <strain evidence="3">K2</strain>
    </source>
</reference>
<proteinExistence type="predicted"/>
<keyword evidence="4" id="KW-1185">Reference proteome</keyword>
<feature type="compositionally biased region" description="Polar residues" evidence="1">
    <location>
        <begin position="129"/>
        <end position="148"/>
    </location>
</feature>
<comment type="caution">
    <text evidence="3">The sequence shown here is derived from an EMBL/GenBank/DDBJ whole genome shotgun (WGS) entry which is preliminary data.</text>
</comment>
<keyword evidence="2" id="KW-0472">Membrane</keyword>
<feature type="region of interest" description="Disordered" evidence="1">
    <location>
        <begin position="113"/>
        <end position="148"/>
    </location>
</feature>
<evidence type="ECO:0000313" key="4">
    <source>
        <dbReference type="Proteomes" id="UP001249851"/>
    </source>
</evidence>
<protein>
    <submittedName>
        <fullName evidence="3">Uncharacterized protein</fullName>
    </submittedName>
</protein>